<dbReference type="SUPFAM" id="SSF56935">
    <property type="entry name" value="Porins"/>
    <property type="match status" value="1"/>
</dbReference>
<keyword evidence="4 10" id="KW-0812">Transmembrane</keyword>
<evidence type="ECO:0000256" key="8">
    <source>
        <dbReference type="ARBA" id="ARBA00023170"/>
    </source>
</evidence>
<dbReference type="InterPro" id="IPR037066">
    <property type="entry name" value="Plug_dom_sf"/>
</dbReference>
<evidence type="ECO:0000256" key="1">
    <source>
        <dbReference type="ARBA" id="ARBA00004571"/>
    </source>
</evidence>
<dbReference type="InterPro" id="IPR008969">
    <property type="entry name" value="CarboxyPept-like_regulatory"/>
</dbReference>
<evidence type="ECO:0000259" key="13">
    <source>
        <dbReference type="Pfam" id="PF07715"/>
    </source>
</evidence>
<comment type="similarity">
    <text evidence="10 11">Belongs to the TonB-dependent receptor family.</text>
</comment>
<dbReference type="GO" id="GO:0009279">
    <property type="term" value="C:cell outer membrane"/>
    <property type="evidence" value="ECO:0007669"/>
    <property type="project" value="UniProtKB-SubCell"/>
</dbReference>
<evidence type="ECO:0000259" key="12">
    <source>
        <dbReference type="Pfam" id="PF00593"/>
    </source>
</evidence>
<evidence type="ECO:0000256" key="9">
    <source>
        <dbReference type="ARBA" id="ARBA00023237"/>
    </source>
</evidence>
<keyword evidence="8 14" id="KW-0675">Receptor</keyword>
<dbReference type="SUPFAM" id="SSF49464">
    <property type="entry name" value="Carboxypeptidase regulatory domain-like"/>
    <property type="match status" value="1"/>
</dbReference>
<dbReference type="PANTHER" id="PTHR30069:SF29">
    <property type="entry name" value="HEMOGLOBIN AND HEMOGLOBIN-HAPTOGLOBIN-BINDING PROTEIN 1-RELATED"/>
    <property type="match status" value="1"/>
</dbReference>
<dbReference type="Pfam" id="PF00593">
    <property type="entry name" value="TonB_dep_Rec_b-barrel"/>
    <property type="match status" value="1"/>
</dbReference>
<gene>
    <name evidence="14" type="ORF">OB69_15690</name>
</gene>
<dbReference type="OrthoDB" id="9795928at2"/>
<dbReference type="Pfam" id="PF13715">
    <property type="entry name" value="CarbopepD_reg_2"/>
    <property type="match status" value="1"/>
</dbReference>
<name>A0A0L8AHL1_9BACT</name>
<dbReference type="Proteomes" id="UP000036908">
    <property type="component" value="Unassembled WGS sequence"/>
</dbReference>
<evidence type="ECO:0000256" key="3">
    <source>
        <dbReference type="ARBA" id="ARBA00022452"/>
    </source>
</evidence>
<dbReference type="PROSITE" id="PS52016">
    <property type="entry name" value="TONB_DEPENDENT_REC_3"/>
    <property type="match status" value="1"/>
</dbReference>
<comment type="subcellular location">
    <subcellularLocation>
        <location evidence="1 10">Cell outer membrane</location>
        <topology evidence="1 10">Multi-pass membrane protein</topology>
    </subcellularLocation>
</comment>
<evidence type="ECO:0000256" key="6">
    <source>
        <dbReference type="ARBA" id="ARBA00023077"/>
    </source>
</evidence>
<dbReference type="GO" id="GO:0044718">
    <property type="term" value="P:siderophore transmembrane transport"/>
    <property type="evidence" value="ECO:0007669"/>
    <property type="project" value="TreeGrafter"/>
</dbReference>
<dbReference type="InterPro" id="IPR036942">
    <property type="entry name" value="Beta-barrel_TonB_sf"/>
</dbReference>
<dbReference type="InterPro" id="IPR000531">
    <property type="entry name" value="Beta-barrel_TonB"/>
</dbReference>
<dbReference type="Gene3D" id="2.40.170.20">
    <property type="entry name" value="TonB-dependent receptor, beta-barrel domain"/>
    <property type="match status" value="1"/>
</dbReference>
<evidence type="ECO:0000256" key="2">
    <source>
        <dbReference type="ARBA" id="ARBA00022448"/>
    </source>
</evidence>
<dbReference type="PATRIC" id="fig|1566026.4.peg.1457"/>
<dbReference type="InterPro" id="IPR012910">
    <property type="entry name" value="Plug_dom"/>
</dbReference>
<keyword evidence="5" id="KW-0732">Signal</keyword>
<proteinExistence type="inferred from homology"/>
<evidence type="ECO:0000313" key="14">
    <source>
        <dbReference type="EMBL" id="KOF01889.1"/>
    </source>
</evidence>
<keyword evidence="3 10" id="KW-1134">Transmembrane beta strand</keyword>
<keyword evidence="6 11" id="KW-0798">TonB box</keyword>
<evidence type="ECO:0000256" key="10">
    <source>
        <dbReference type="PROSITE-ProRule" id="PRU01360"/>
    </source>
</evidence>
<accession>A0A0L8AHL1</accession>
<dbReference type="Pfam" id="PF07715">
    <property type="entry name" value="Plug"/>
    <property type="match status" value="1"/>
</dbReference>
<dbReference type="Gene3D" id="2.60.40.1120">
    <property type="entry name" value="Carboxypeptidase-like, regulatory domain"/>
    <property type="match status" value="1"/>
</dbReference>
<protein>
    <submittedName>
        <fullName evidence="14">TonB-dependent receptor</fullName>
    </submittedName>
</protein>
<dbReference type="Gene3D" id="2.170.130.10">
    <property type="entry name" value="TonB-dependent receptor, plug domain"/>
    <property type="match status" value="1"/>
</dbReference>
<organism evidence="14 15">
    <name type="scientific">Roseivirga seohaensis subsp. aquiponti</name>
    <dbReference type="NCBI Taxonomy" id="1566026"/>
    <lineage>
        <taxon>Bacteria</taxon>
        <taxon>Pseudomonadati</taxon>
        <taxon>Bacteroidota</taxon>
        <taxon>Cytophagia</taxon>
        <taxon>Cytophagales</taxon>
        <taxon>Roseivirgaceae</taxon>
        <taxon>Roseivirga</taxon>
    </lineage>
</organism>
<feature type="domain" description="TonB-dependent receptor plug" evidence="13">
    <location>
        <begin position="108"/>
        <end position="212"/>
    </location>
</feature>
<keyword evidence="2 10" id="KW-0813">Transport</keyword>
<comment type="caution">
    <text evidence="14">The sequence shown here is derived from an EMBL/GenBank/DDBJ whole genome shotgun (WGS) entry which is preliminary data.</text>
</comment>
<dbReference type="EMBL" id="JSVA01000018">
    <property type="protein sequence ID" value="KOF01889.1"/>
    <property type="molecule type" value="Genomic_DNA"/>
</dbReference>
<sequence>MLSVGFGQTGQVKGLVLDENDNPLVGASVVISPDSLITQTGSKGQFFFSGIPFGEHVLRIAFVGYKHQVNSISLIVNEPQDLTIKLTPDLKTLDDVVILGDSYLTTRKRESSLDLEIVNTEFIRQNLGGSLMQSLERLPGISTIGIGSGQSKPLIRGLGFNRVVVLDKGVKHEGQQWGADHGLELDQFATGEVELLKGPASFAYGSDAIGGAINVLPPAPPSEINSLGGSLNLIGKSNNGLIGTSLNLFGRKQELFFGARYSYQRYGDYRVPTDVVYVYDYAVNLDDNYLRNSAGKESGLNLEAGYVVRKFKNTIYLSHVYNKSGFFANAHGLEPRRVDTELHDNSNRDIQMPRQQVNHYKVINRSVYETGNHKLEADLGYQHNFRQEFSPYVNHGFMPANYPAESAIPSNLEREFNKSTYTLNLRDQISLLNHTINLGVSLEHQDNTIDGWGFLVPAYKQLTNGVFVHDEIDLNKRLLVSAALRYDYGRISINEYLDWFDSVVTNSEGEEVSQRVQRAKDMVREFSNLAWSLGLNYNMENLLLKINFGKGFRMPIAKELAANGVNYHYFSYEKGNPDLSPEQSYQLDLGINWLKSDWSIQVSPFLNYFPNYIFLNPTPDHDYYYGAGNQVFEYSQSKVIRYGGEVKLSLNLTEEVSTELFGEYVFSQQLSGDKKGFTLPFSPPPSALLNFTWSPILNKTFKAPYFSLDYRIVGKQNNIVPPEKKTFGYQVFNFRAGTNLELYKQELQLNFQVQNVMNTHYMNHTSFYRLINLPEMGRNFILSVSLSL</sequence>
<evidence type="ECO:0000256" key="7">
    <source>
        <dbReference type="ARBA" id="ARBA00023136"/>
    </source>
</evidence>
<evidence type="ECO:0000256" key="4">
    <source>
        <dbReference type="ARBA" id="ARBA00022692"/>
    </source>
</evidence>
<evidence type="ECO:0000256" key="11">
    <source>
        <dbReference type="RuleBase" id="RU003357"/>
    </source>
</evidence>
<keyword evidence="7 10" id="KW-0472">Membrane</keyword>
<dbReference type="PANTHER" id="PTHR30069">
    <property type="entry name" value="TONB-DEPENDENT OUTER MEMBRANE RECEPTOR"/>
    <property type="match status" value="1"/>
</dbReference>
<keyword evidence="9 10" id="KW-0998">Cell outer membrane</keyword>
<dbReference type="GO" id="GO:0015344">
    <property type="term" value="F:siderophore uptake transmembrane transporter activity"/>
    <property type="evidence" value="ECO:0007669"/>
    <property type="project" value="TreeGrafter"/>
</dbReference>
<evidence type="ECO:0000256" key="5">
    <source>
        <dbReference type="ARBA" id="ARBA00022729"/>
    </source>
</evidence>
<feature type="domain" description="TonB-dependent receptor-like beta-barrel" evidence="12">
    <location>
        <begin position="458"/>
        <end position="756"/>
    </location>
</feature>
<evidence type="ECO:0000313" key="15">
    <source>
        <dbReference type="Proteomes" id="UP000036908"/>
    </source>
</evidence>
<dbReference type="InterPro" id="IPR039426">
    <property type="entry name" value="TonB-dep_rcpt-like"/>
</dbReference>
<keyword evidence="15" id="KW-1185">Reference proteome</keyword>
<dbReference type="AlphaFoldDB" id="A0A0L8AHL1"/>
<reference evidence="15" key="1">
    <citation type="submission" date="2014-11" db="EMBL/GenBank/DDBJ databases">
        <title>Genome sequencing of Roseivirga sp. D-25.</title>
        <authorList>
            <person name="Selvaratnam C."/>
            <person name="Thevarajoo S."/>
            <person name="Goh K.M."/>
            <person name="Eee R."/>
            <person name="Chan K.-G."/>
            <person name="Chong C.S."/>
        </authorList>
    </citation>
    <scope>NUCLEOTIDE SEQUENCE [LARGE SCALE GENOMIC DNA]</scope>
    <source>
        <strain evidence="15">D-25</strain>
    </source>
</reference>